<dbReference type="EMBL" id="JXTB01000166">
    <property type="protein sequence ID" value="PON56855.1"/>
    <property type="molecule type" value="Genomic_DNA"/>
</dbReference>
<dbReference type="AlphaFoldDB" id="A0A2P5C784"/>
<accession>A0A2P5C784</accession>
<comment type="caution">
    <text evidence="2">The sequence shown here is derived from an EMBL/GenBank/DDBJ whole genome shotgun (WGS) entry which is preliminary data.</text>
</comment>
<evidence type="ECO:0000313" key="3">
    <source>
        <dbReference type="Proteomes" id="UP000237105"/>
    </source>
</evidence>
<protein>
    <recommendedName>
        <fullName evidence="4">Secreted protein</fullName>
    </recommendedName>
</protein>
<reference evidence="3" key="1">
    <citation type="submission" date="2016-06" db="EMBL/GenBank/DDBJ databases">
        <title>Parallel loss of symbiosis genes in relatives of nitrogen-fixing non-legume Parasponia.</title>
        <authorList>
            <person name="Van Velzen R."/>
            <person name="Holmer R."/>
            <person name="Bu F."/>
            <person name="Rutten L."/>
            <person name="Van Zeijl A."/>
            <person name="Liu W."/>
            <person name="Santuari L."/>
            <person name="Cao Q."/>
            <person name="Sharma T."/>
            <person name="Shen D."/>
            <person name="Roswanjaya Y."/>
            <person name="Wardhani T."/>
            <person name="Kalhor M.S."/>
            <person name="Jansen J."/>
            <person name="Van den Hoogen J."/>
            <person name="Gungor B."/>
            <person name="Hartog M."/>
            <person name="Hontelez J."/>
            <person name="Verver J."/>
            <person name="Yang W.-C."/>
            <person name="Schijlen E."/>
            <person name="Repin R."/>
            <person name="Schilthuizen M."/>
            <person name="Schranz E."/>
            <person name="Heidstra R."/>
            <person name="Miyata K."/>
            <person name="Fedorova E."/>
            <person name="Kohlen W."/>
            <person name="Bisseling T."/>
            <person name="Smit S."/>
            <person name="Geurts R."/>
        </authorList>
    </citation>
    <scope>NUCLEOTIDE SEQUENCE [LARGE SCALE GENOMIC DNA]</scope>
    <source>
        <strain evidence="3">cv. WU1-14</strain>
    </source>
</reference>
<dbReference type="Proteomes" id="UP000237105">
    <property type="component" value="Unassembled WGS sequence"/>
</dbReference>
<sequence>MLLSRGSHAVALLGHVAMCLSESTMFDKSTGAPTPGLLEAHARLRHAWQKLKCACAGLWHACIIMMRGQARPH</sequence>
<evidence type="ECO:0008006" key="4">
    <source>
        <dbReference type="Google" id="ProtNLM"/>
    </source>
</evidence>
<proteinExistence type="predicted"/>
<evidence type="ECO:0000256" key="1">
    <source>
        <dbReference type="SAM" id="SignalP"/>
    </source>
</evidence>
<keyword evidence="1" id="KW-0732">Signal</keyword>
<keyword evidence="3" id="KW-1185">Reference proteome</keyword>
<feature type="chain" id="PRO_5015120770" description="Secreted protein" evidence="1">
    <location>
        <begin position="22"/>
        <end position="73"/>
    </location>
</feature>
<gene>
    <name evidence="2" type="ORF">PanWU01x14_178360</name>
</gene>
<evidence type="ECO:0000313" key="2">
    <source>
        <dbReference type="EMBL" id="PON56855.1"/>
    </source>
</evidence>
<organism evidence="2 3">
    <name type="scientific">Parasponia andersonii</name>
    <name type="common">Sponia andersonii</name>
    <dbReference type="NCBI Taxonomy" id="3476"/>
    <lineage>
        <taxon>Eukaryota</taxon>
        <taxon>Viridiplantae</taxon>
        <taxon>Streptophyta</taxon>
        <taxon>Embryophyta</taxon>
        <taxon>Tracheophyta</taxon>
        <taxon>Spermatophyta</taxon>
        <taxon>Magnoliopsida</taxon>
        <taxon>eudicotyledons</taxon>
        <taxon>Gunneridae</taxon>
        <taxon>Pentapetalae</taxon>
        <taxon>rosids</taxon>
        <taxon>fabids</taxon>
        <taxon>Rosales</taxon>
        <taxon>Cannabaceae</taxon>
        <taxon>Parasponia</taxon>
    </lineage>
</organism>
<feature type="signal peptide" evidence="1">
    <location>
        <begin position="1"/>
        <end position="21"/>
    </location>
</feature>
<name>A0A2P5C784_PARAD</name>